<dbReference type="AlphaFoldDB" id="A0A369IFZ1"/>
<evidence type="ECO:0000313" key="3">
    <source>
        <dbReference type="Proteomes" id="UP000253141"/>
    </source>
</evidence>
<dbReference type="EMBL" id="QPIW01000002">
    <property type="protein sequence ID" value="RDB07135.1"/>
    <property type="molecule type" value="Genomic_DNA"/>
</dbReference>
<sequence>MLRTYLGGEIAIKRLQNQGLKYRITVNLYMDERGGRLSADARNQITICVGEENQTIAATGTSRISVSADVSFNVYQTEFTYATPNTYTVSVAIENRNGGLTNFSSVNTPFYIQTTFATNIINTTPVLNSVVGTQAAYSKQVFRDNVNAIDAEGDSLVYRLEVSKQSQPGTCTVKDIADYRYPNEVTREGVFQINSQTGELTWNSPVQVGSYAYAVIVEEWRDGVRISETQREVTLQVIDQGGDPVIIPPFEYPGNGVITSTEPEPKDFLEIFPSPAQNRVKVSYSATKPVKVLFQLIDVKGKIVDEYQEPEQSLTHIHDFNVRNLPQGTYLIRTMADKIVTGKFIKE</sequence>
<accession>A0A369IFZ1</accession>
<feature type="domain" description="Secretion system C-terminal sorting" evidence="1">
    <location>
        <begin position="271"/>
        <end position="344"/>
    </location>
</feature>
<organism evidence="2 3">
    <name type="scientific">Runella aurantiaca</name>
    <dbReference type="NCBI Taxonomy" id="2282308"/>
    <lineage>
        <taxon>Bacteria</taxon>
        <taxon>Pseudomonadati</taxon>
        <taxon>Bacteroidota</taxon>
        <taxon>Cytophagia</taxon>
        <taxon>Cytophagales</taxon>
        <taxon>Spirosomataceae</taxon>
        <taxon>Runella</taxon>
    </lineage>
</organism>
<reference evidence="2 3" key="1">
    <citation type="submission" date="2018-07" db="EMBL/GenBank/DDBJ databases">
        <title>Genome analysis of Runella aurantiaca.</title>
        <authorList>
            <person name="Yang X."/>
        </authorList>
    </citation>
    <scope>NUCLEOTIDE SEQUENCE [LARGE SCALE GENOMIC DNA]</scope>
    <source>
        <strain evidence="2 3">YX9</strain>
    </source>
</reference>
<evidence type="ECO:0000259" key="1">
    <source>
        <dbReference type="Pfam" id="PF18962"/>
    </source>
</evidence>
<dbReference type="RefSeq" id="WP_114459722.1">
    <property type="nucleotide sequence ID" value="NZ_QPIW01000002.1"/>
</dbReference>
<dbReference type="OrthoDB" id="1123245at2"/>
<proteinExistence type="predicted"/>
<dbReference type="Proteomes" id="UP000253141">
    <property type="component" value="Unassembled WGS sequence"/>
</dbReference>
<protein>
    <submittedName>
        <fullName evidence="2">T9SS C-terminal target domain-containing protein</fullName>
    </submittedName>
</protein>
<comment type="caution">
    <text evidence="2">The sequence shown here is derived from an EMBL/GenBank/DDBJ whole genome shotgun (WGS) entry which is preliminary data.</text>
</comment>
<evidence type="ECO:0000313" key="2">
    <source>
        <dbReference type="EMBL" id="RDB07135.1"/>
    </source>
</evidence>
<gene>
    <name evidence="2" type="ORF">DVG78_03680</name>
</gene>
<name>A0A369IFZ1_9BACT</name>
<dbReference type="Pfam" id="PF18962">
    <property type="entry name" value="Por_Secre_tail"/>
    <property type="match status" value="1"/>
</dbReference>
<dbReference type="InterPro" id="IPR026444">
    <property type="entry name" value="Secre_tail"/>
</dbReference>
<dbReference type="NCBIfam" id="TIGR04183">
    <property type="entry name" value="Por_Secre_tail"/>
    <property type="match status" value="1"/>
</dbReference>
<keyword evidence="3" id="KW-1185">Reference proteome</keyword>